<dbReference type="PIRSF" id="PIRSF016493">
    <property type="entry name" value="Glycyl_aminpptds"/>
    <property type="match status" value="1"/>
</dbReference>
<evidence type="ECO:0000313" key="2">
    <source>
        <dbReference type="EMBL" id="AHF01545.1"/>
    </source>
</evidence>
<dbReference type="Pfam" id="PF05299">
    <property type="entry name" value="Peptidase_M61"/>
    <property type="match status" value="1"/>
</dbReference>
<dbReference type="AlphaFoldDB" id="W0DSD6"/>
<evidence type="ECO:0000259" key="1">
    <source>
        <dbReference type="PROSITE" id="PS50106"/>
    </source>
</evidence>
<dbReference type="KEGG" id="tao:THIAE_07045"/>
<dbReference type="Gene3D" id="2.60.40.3650">
    <property type="match status" value="1"/>
</dbReference>
<organism evidence="2 3">
    <name type="scientific">Thiomicrospira aerophila AL3</name>
    <dbReference type="NCBI Taxonomy" id="717772"/>
    <lineage>
        <taxon>Bacteria</taxon>
        <taxon>Pseudomonadati</taxon>
        <taxon>Pseudomonadota</taxon>
        <taxon>Gammaproteobacteria</taxon>
        <taxon>Thiotrichales</taxon>
        <taxon>Piscirickettsiaceae</taxon>
        <taxon>Thiomicrospira</taxon>
    </lineage>
</organism>
<feature type="domain" description="PDZ" evidence="1">
    <location>
        <begin position="489"/>
        <end position="568"/>
    </location>
</feature>
<dbReference type="InterPro" id="IPR024191">
    <property type="entry name" value="Peptidase_M61"/>
</dbReference>
<dbReference type="InParanoid" id="W0DSD6"/>
<accession>W0DSD6</accession>
<dbReference type="InterPro" id="IPR040756">
    <property type="entry name" value="Peptidase_M61_N"/>
</dbReference>
<dbReference type="InterPro" id="IPR001478">
    <property type="entry name" value="PDZ"/>
</dbReference>
<dbReference type="HOGENOM" id="CLU_022755_0_1_6"/>
<dbReference type="Pfam" id="PF17899">
    <property type="entry name" value="Peptidase_M61_N"/>
    <property type="match status" value="1"/>
</dbReference>
<sequence length="598" mass="67738">MNPLHYQLTLHDYRSHRFAITLIIEQPDPDGQLLRLPKWIPGSYMIRDFSKHIINVRATTFDGETLNVEVVDPSHWQVAPHHGSIKVHYEVYAWDLSVRGAHYDQQHAFLNGTSCFLEVVGQSQQPHSLDLLADEWAQQQAWSVATTLPALAVNQQGFGRYQAANYAELIDHPIEMAKFAELRFEAGGIEHRMVLTGVHDADLDRIAADLAPICAAQLAFFGQPAPFERYIFMVMVTGDGYGGLEHRSSTALICSRDSLPYPGMNQPHDKYLEFLELCSHEYFHSWNVKRIQPARLQQSDLQSAATTQLLWWFEGATSYYDLLFLYRAGTIDHTTYLNKLAEQLSRVYRMPGRFQQSLADASKQAWTKFYQQDENAPNAIISYYTKGALAVIALDLTLRIRTKGQKNLDDLMRLLWQDFGITEQGLAEHAIEQLASQIAVYDLDDFFNQALYATQDLPLEQLFAQVGVDFSLRPPFASQDLGGPHHKAKQSDAKPYLNLGANLVNTPNNSVKLTHVWHERPAHRAGLSGGDEIIALDGIRMNNASQLEAYLQRRPVGDRLTCHYFRRDELAQTEITLDSPPADRVVLSATTSCSWPEK</sequence>
<dbReference type="InterPro" id="IPR036034">
    <property type="entry name" value="PDZ_sf"/>
</dbReference>
<dbReference type="SMART" id="SM00228">
    <property type="entry name" value="PDZ"/>
    <property type="match status" value="1"/>
</dbReference>
<dbReference type="InterPro" id="IPR027268">
    <property type="entry name" value="Peptidase_M4/M1_CTD_sf"/>
</dbReference>
<dbReference type="SUPFAM" id="SSF55486">
    <property type="entry name" value="Metalloproteases ('zincins'), catalytic domain"/>
    <property type="match status" value="1"/>
</dbReference>
<protein>
    <submittedName>
        <fullName evidence="2">Peptidase M61</fullName>
    </submittedName>
</protein>
<dbReference type="Proteomes" id="UP000005380">
    <property type="component" value="Chromosome"/>
</dbReference>
<dbReference type="Gene3D" id="1.10.390.10">
    <property type="entry name" value="Neutral Protease Domain 2"/>
    <property type="match status" value="1"/>
</dbReference>
<dbReference type="EMBL" id="CP007030">
    <property type="protein sequence ID" value="AHF01545.1"/>
    <property type="molecule type" value="Genomic_DNA"/>
</dbReference>
<dbReference type="SUPFAM" id="SSF50156">
    <property type="entry name" value="PDZ domain-like"/>
    <property type="match status" value="1"/>
</dbReference>
<reference evidence="2 3" key="1">
    <citation type="submission" date="2013-12" db="EMBL/GenBank/DDBJ databases">
        <authorList>
            <consortium name="DOE Joint Genome Institute"/>
            <person name="Kappler U."/>
            <person name="Huntemann M."/>
            <person name="Han J."/>
            <person name="Chen A."/>
            <person name="Kyrpides N."/>
            <person name="Mavromatis K."/>
            <person name="Markowitz V."/>
            <person name="Palaniappan K."/>
            <person name="Ivanova N."/>
            <person name="Schaumberg A."/>
            <person name="Pati A."/>
            <person name="Liolios K."/>
            <person name="Nordberg H.P."/>
            <person name="Cantor M.N."/>
            <person name="Hua S.X."/>
            <person name="Woyke T."/>
        </authorList>
    </citation>
    <scope>NUCLEOTIDE SEQUENCE [LARGE SCALE GENOMIC DNA]</scope>
    <source>
        <strain evidence="3">AL2</strain>
    </source>
</reference>
<dbReference type="OrthoDB" id="9778516at2"/>
<dbReference type="RefSeq" id="WP_006461085.1">
    <property type="nucleotide sequence ID" value="NZ_CP007030.1"/>
</dbReference>
<dbReference type="Gene3D" id="2.30.42.10">
    <property type="match status" value="1"/>
</dbReference>
<dbReference type="Pfam" id="PF13180">
    <property type="entry name" value="PDZ_2"/>
    <property type="match status" value="1"/>
</dbReference>
<gene>
    <name evidence="2" type="ORF">THIAE_07045</name>
</gene>
<name>W0DSD6_9GAMM</name>
<dbReference type="InterPro" id="IPR007963">
    <property type="entry name" value="Peptidase_M61_catalytic"/>
</dbReference>
<evidence type="ECO:0000313" key="3">
    <source>
        <dbReference type="Proteomes" id="UP000005380"/>
    </source>
</evidence>
<dbReference type="eggNOG" id="COG3975">
    <property type="taxonomic scope" value="Bacteria"/>
</dbReference>
<proteinExistence type="predicted"/>
<keyword evidence="3" id="KW-1185">Reference proteome</keyword>
<dbReference type="PROSITE" id="PS50106">
    <property type="entry name" value="PDZ"/>
    <property type="match status" value="1"/>
</dbReference>
<dbReference type="STRING" id="717772.THIAE_07045"/>